<keyword evidence="3" id="KW-1185">Reference proteome</keyword>
<reference evidence="2 3" key="1">
    <citation type="journal article" date="2023" name="IMA Fungus">
        <title>Comparative genomic study of the Penicillium genus elucidates a diverse pangenome and 15 lateral gene transfer events.</title>
        <authorList>
            <person name="Petersen C."/>
            <person name="Sorensen T."/>
            <person name="Nielsen M.R."/>
            <person name="Sondergaard T.E."/>
            <person name="Sorensen J.L."/>
            <person name="Fitzpatrick D.A."/>
            <person name="Frisvad J.C."/>
            <person name="Nielsen K.L."/>
        </authorList>
    </citation>
    <scope>NUCLEOTIDE SEQUENCE [LARGE SCALE GENOMIC DNA]</scope>
    <source>
        <strain evidence="2 3">IBT 3361</strain>
    </source>
</reference>
<accession>A0ABQ8W7E4</accession>
<protein>
    <submittedName>
        <fullName evidence="2">Uncharacterized protein</fullName>
    </submittedName>
</protein>
<proteinExistence type="predicted"/>
<feature type="region of interest" description="Disordered" evidence="1">
    <location>
        <begin position="81"/>
        <end position="113"/>
    </location>
</feature>
<dbReference type="EMBL" id="JAPVEB010000008">
    <property type="protein sequence ID" value="KAJ5259839.1"/>
    <property type="molecule type" value="Genomic_DNA"/>
</dbReference>
<comment type="caution">
    <text evidence="2">The sequence shown here is derived from an EMBL/GenBank/DDBJ whole genome shotgun (WGS) entry which is preliminary data.</text>
</comment>
<organism evidence="2 3">
    <name type="scientific">Penicillium chrysogenum</name>
    <name type="common">Penicillium notatum</name>
    <dbReference type="NCBI Taxonomy" id="5076"/>
    <lineage>
        <taxon>Eukaryota</taxon>
        <taxon>Fungi</taxon>
        <taxon>Dikarya</taxon>
        <taxon>Ascomycota</taxon>
        <taxon>Pezizomycotina</taxon>
        <taxon>Eurotiomycetes</taxon>
        <taxon>Eurotiomycetidae</taxon>
        <taxon>Eurotiales</taxon>
        <taxon>Aspergillaceae</taxon>
        <taxon>Penicillium</taxon>
        <taxon>Penicillium chrysogenum species complex</taxon>
    </lineage>
</organism>
<evidence type="ECO:0000313" key="3">
    <source>
        <dbReference type="Proteomes" id="UP001220256"/>
    </source>
</evidence>
<name>A0ABQ8W7E4_PENCH</name>
<evidence type="ECO:0000256" key="1">
    <source>
        <dbReference type="SAM" id="MobiDB-lite"/>
    </source>
</evidence>
<dbReference type="Proteomes" id="UP001220256">
    <property type="component" value="Unassembled WGS sequence"/>
</dbReference>
<sequence>MFNLFTDPEHISLIVPIAYNVTRFPANGNILHDNGRHLYPIILGVPILMTIETHDGKATQGGEALTEREKKRERKIEKTSYFAGPGTRGGFRHPTSIDFNTDGKNPEYDATFP</sequence>
<evidence type="ECO:0000313" key="2">
    <source>
        <dbReference type="EMBL" id="KAJ5259839.1"/>
    </source>
</evidence>
<gene>
    <name evidence="2" type="ORF">N7505_009220</name>
</gene>